<keyword evidence="2" id="KW-1185">Reference proteome</keyword>
<dbReference type="Proteomes" id="UP000231564">
    <property type="component" value="Chromosome MARIT"/>
</dbReference>
<evidence type="ECO:0000313" key="1">
    <source>
        <dbReference type="EMBL" id="SFZ80003.1"/>
    </source>
</evidence>
<dbReference type="EMBL" id="LT634361">
    <property type="protein sequence ID" value="SFZ80003.1"/>
    <property type="molecule type" value="Genomic_DNA"/>
</dbReference>
<accession>A0A2H1E5H3</accession>
<organism evidence="1 2">
    <name type="scientific">Tenacibaculum maritimum NCIMB 2154</name>
    <dbReference type="NCBI Taxonomy" id="1349785"/>
    <lineage>
        <taxon>Bacteria</taxon>
        <taxon>Pseudomonadati</taxon>
        <taxon>Bacteroidota</taxon>
        <taxon>Flavobacteriia</taxon>
        <taxon>Flavobacteriales</taxon>
        <taxon>Flavobacteriaceae</taxon>
        <taxon>Tenacibaculum</taxon>
    </lineage>
</organism>
<dbReference type="KEGG" id="tmar:MARIT_0082"/>
<proteinExistence type="predicted"/>
<evidence type="ECO:0000313" key="2">
    <source>
        <dbReference type="Proteomes" id="UP000231564"/>
    </source>
</evidence>
<dbReference type="AlphaFoldDB" id="A0A2H1E5H3"/>
<gene>
    <name evidence="1" type="ORF">MARIT_0082</name>
</gene>
<sequence length="176" mass="20265">MVKIIKYFIIIILFPSCCDYYTTSKGGLRSKNKYKKFLKKRISPSFMGIDTSHVYKMLNIKLSEEDNRVKEIPRTSNNAYLTFKNNGSVYFFHGILKGSTEKVLDLDKANIGFLVKFNNKNYLASYSPINCGSFSVNDFKVNGDTLAISAGSNKGHRIWYYYIKKDMDSPVNQIDW</sequence>
<name>A0A2H1E5H3_9FLAO</name>
<protein>
    <submittedName>
        <fullName evidence="1">Uncharacterized protein</fullName>
    </submittedName>
</protein>
<reference evidence="1 2" key="1">
    <citation type="submission" date="2016-11" db="EMBL/GenBank/DDBJ databases">
        <authorList>
            <person name="Jaros S."/>
            <person name="Januszkiewicz K."/>
            <person name="Wedrychowicz H."/>
        </authorList>
    </citation>
    <scope>NUCLEOTIDE SEQUENCE [LARGE SCALE GENOMIC DNA]</scope>
    <source>
        <strain evidence="1">NCIMB 2154T</strain>
    </source>
</reference>